<feature type="signal peptide" evidence="1">
    <location>
        <begin position="1"/>
        <end position="21"/>
    </location>
</feature>
<evidence type="ECO:0000256" key="1">
    <source>
        <dbReference type="SAM" id="SignalP"/>
    </source>
</evidence>
<proteinExistence type="predicted"/>
<dbReference type="PATRIC" id="fig|28128.5.peg.1932"/>
<gene>
    <name evidence="2" type="ORF">HMPREF3226_01881</name>
</gene>
<protein>
    <recommendedName>
        <fullName evidence="4">GLPGLI family protein</fullName>
    </recommendedName>
</protein>
<dbReference type="NCBIfam" id="TIGR01200">
    <property type="entry name" value="GLPGLI"/>
    <property type="match status" value="1"/>
</dbReference>
<comment type="caution">
    <text evidence="2">The sequence shown here is derived from an EMBL/GenBank/DDBJ whole genome shotgun (WGS) entry which is preliminary data.</text>
</comment>
<name>A0A133PZX7_9BACT</name>
<keyword evidence="3" id="KW-1185">Reference proteome</keyword>
<keyword evidence="1" id="KW-0732">Signal</keyword>
<dbReference type="eggNOG" id="ENOG5033TKV">
    <property type="taxonomic scope" value="Bacteria"/>
</dbReference>
<dbReference type="STRING" id="28128.HMPREF3226_01881"/>
<dbReference type="Proteomes" id="UP000070533">
    <property type="component" value="Unassembled WGS sequence"/>
</dbReference>
<organism evidence="2 3">
    <name type="scientific">Prevotella corporis</name>
    <dbReference type="NCBI Taxonomy" id="28128"/>
    <lineage>
        <taxon>Bacteria</taxon>
        <taxon>Pseudomonadati</taxon>
        <taxon>Bacteroidota</taxon>
        <taxon>Bacteroidia</taxon>
        <taxon>Bacteroidales</taxon>
        <taxon>Prevotellaceae</taxon>
        <taxon>Prevotella</taxon>
    </lineage>
</organism>
<accession>A0A133PZX7</accession>
<reference evidence="3" key="1">
    <citation type="submission" date="2016-01" db="EMBL/GenBank/DDBJ databases">
        <authorList>
            <person name="Mitreva M."/>
            <person name="Pepin K.H."/>
            <person name="Mihindukulasuriya K.A."/>
            <person name="Fulton R."/>
            <person name="Fronick C."/>
            <person name="O'Laughlin M."/>
            <person name="Miner T."/>
            <person name="Herter B."/>
            <person name="Rosa B.A."/>
            <person name="Cordes M."/>
            <person name="Tomlinson C."/>
            <person name="Wollam A."/>
            <person name="Palsikar V.B."/>
            <person name="Mardis E.R."/>
            <person name="Wilson R.K."/>
        </authorList>
    </citation>
    <scope>NUCLEOTIDE SEQUENCE [LARGE SCALE GENOMIC DNA]</scope>
    <source>
        <strain evidence="3">MJR7716</strain>
    </source>
</reference>
<evidence type="ECO:0008006" key="4">
    <source>
        <dbReference type="Google" id="ProtNLM"/>
    </source>
</evidence>
<dbReference type="EMBL" id="LRQG01000163">
    <property type="protein sequence ID" value="KXA36185.1"/>
    <property type="molecule type" value="Genomic_DNA"/>
</dbReference>
<evidence type="ECO:0000313" key="3">
    <source>
        <dbReference type="Proteomes" id="UP000070533"/>
    </source>
</evidence>
<feature type="chain" id="PRO_5007458572" description="GLPGLI family protein" evidence="1">
    <location>
        <begin position="22"/>
        <end position="275"/>
    </location>
</feature>
<dbReference type="InterPro" id="IPR005901">
    <property type="entry name" value="GLPGLI"/>
</dbReference>
<sequence>MLVMKQNYLVLFLLIPLQVFAQKTKNNYECIYEYTVKTANAETETFTTILQFDAIHAKFVDYATFQLDSLMQTGQATEEQVKKAEERVVKTAYYFDQTTFVNVADKSISVYSVIPPSLYFYQEGVNGISWQLTEETDTICGYLCNKAVGEYGGRTWNVWFSSEIPSQFGPWKFGGLPGLIMYACDTEKIHRFKAITFRQGTTPITAPKISNSITTSREKFIKAKNHFEENPIANIPTESITDMRVEKGDGGSNSVFINGVQVRLRTNGYVPLEIK</sequence>
<dbReference type="AlphaFoldDB" id="A0A133PZX7"/>
<evidence type="ECO:0000313" key="2">
    <source>
        <dbReference type="EMBL" id="KXA36185.1"/>
    </source>
</evidence>